<dbReference type="Proteomes" id="UP000580250">
    <property type="component" value="Unassembled WGS sequence"/>
</dbReference>
<evidence type="ECO:0000313" key="1">
    <source>
        <dbReference type="EMBL" id="CAD2164577.1"/>
    </source>
</evidence>
<organism evidence="1 2">
    <name type="scientific">Meloidogyne enterolobii</name>
    <name type="common">Root-knot nematode worm</name>
    <name type="synonym">Meloidogyne mayaguensis</name>
    <dbReference type="NCBI Taxonomy" id="390850"/>
    <lineage>
        <taxon>Eukaryota</taxon>
        <taxon>Metazoa</taxon>
        <taxon>Ecdysozoa</taxon>
        <taxon>Nematoda</taxon>
        <taxon>Chromadorea</taxon>
        <taxon>Rhabditida</taxon>
        <taxon>Tylenchina</taxon>
        <taxon>Tylenchomorpha</taxon>
        <taxon>Tylenchoidea</taxon>
        <taxon>Meloidogynidae</taxon>
        <taxon>Meloidogyninae</taxon>
        <taxon>Meloidogyne</taxon>
    </lineage>
</organism>
<dbReference type="AlphaFoldDB" id="A0A6V7UTN9"/>
<evidence type="ECO:0000313" key="2">
    <source>
        <dbReference type="Proteomes" id="UP000580250"/>
    </source>
</evidence>
<sequence length="123" mass="13667">MPTENEQVANEENTEPSKLKSILRNGVQIVVVDESSAKDRESPQKVPFELTVEDDQNQLINGFKDDDGAGSCFQDLDDQHLQILPDNDFQSSLSINESQGCQARDDVIIVDHLPIPQMENTVG</sequence>
<name>A0A6V7UTN9_MELEN</name>
<protein>
    <submittedName>
        <fullName evidence="1">Uncharacterized protein</fullName>
    </submittedName>
</protein>
<reference evidence="1 2" key="1">
    <citation type="submission" date="2020-08" db="EMBL/GenBank/DDBJ databases">
        <authorList>
            <person name="Koutsovoulos G."/>
            <person name="Danchin GJ E."/>
        </authorList>
    </citation>
    <scope>NUCLEOTIDE SEQUENCE [LARGE SCALE GENOMIC DNA]</scope>
</reference>
<accession>A0A6V7UTN9</accession>
<dbReference type="EMBL" id="CAJEWN010000104">
    <property type="protein sequence ID" value="CAD2164577.1"/>
    <property type="molecule type" value="Genomic_DNA"/>
</dbReference>
<proteinExistence type="predicted"/>
<gene>
    <name evidence="1" type="ORF">MENT_LOCUS16649</name>
</gene>
<comment type="caution">
    <text evidence="1">The sequence shown here is derived from an EMBL/GenBank/DDBJ whole genome shotgun (WGS) entry which is preliminary data.</text>
</comment>